<evidence type="ECO:0000256" key="10">
    <source>
        <dbReference type="ARBA" id="ARBA00022985"/>
    </source>
</evidence>
<dbReference type="InterPro" id="IPR023214">
    <property type="entry name" value="HAD_sf"/>
</dbReference>
<comment type="similarity">
    <text evidence="3 12">Belongs to the KdsC family.</text>
</comment>
<proteinExistence type="inferred from homology"/>
<dbReference type="SFLD" id="SFLDS00003">
    <property type="entry name" value="Haloacid_Dehalogenase"/>
    <property type="match status" value="1"/>
</dbReference>
<dbReference type="PANTHER" id="PTHR21485:SF6">
    <property type="entry name" value="N-ACYLNEURAMINATE CYTIDYLYLTRANSFERASE-RELATED"/>
    <property type="match status" value="1"/>
</dbReference>
<evidence type="ECO:0000256" key="1">
    <source>
        <dbReference type="ARBA" id="ARBA00000898"/>
    </source>
</evidence>
<sequence>MPATFTDKLTQGLSEALIEQLKQIRLAVFDVDGVLTDGKLNFLADGTEVKNFNTLDGLGIKLLAQAGIKSAIITGRRSPQVERRAEALSIDYLYQGREDKLTALQELWQDTGFSAAQTAYIGDDLPDLAAIRAVAFGATVNGGHQFVAAHADWCTSRTAGKGAGREFCETILAGQGKLEALYREYL</sequence>
<gene>
    <name evidence="14" type="ORF">SAMN03080615_02138</name>
</gene>
<dbReference type="RefSeq" id="WP_175483510.1">
    <property type="nucleotide sequence ID" value="NZ_FOGB01000005.1"/>
</dbReference>
<evidence type="ECO:0000313" key="15">
    <source>
        <dbReference type="Proteomes" id="UP000198749"/>
    </source>
</evidence>
<dbReference type="SFLD" id="SFLDG01136">
    <property type="entry name" value="C1.6:_Phosphoserine_Phosphatas"/>
    <property type="match status" value="1"/>
</dbReference>
<comment type="function">
    <text evidence="12">Catalyzes the hydrolysis of 3-deoxy-D-manno-octulosonate 8-phosphate (KDO 8-P) to 3-deoxy-D-manno-octulosonate (KDO) and inorganic phosphate.</text>
</comment>
<feature type="binding site" evidence="13">
    <location>
        <position position="30"/>
    </location>
    <ligand>
        <name>Mg(2+)</name>
        <dbReference type="ChEBI" id="CHEBI:18420"/>
    </ligand>
</feature>
<evidence type="ECO:0000256" key="4">
    <source>
        <dbReference type="ARBA" id="ARBA00011881"/>
    </source>
</evidence>
<evidence type="ECO:0000256" key="7">
    <source>
        <dbReference type="ARBA" id="ARBA00022723"/>
    </source>
</evidence>
<evidence type="ECO:0000256" key="9">
    <source>
        <dbReference type="ARBA" id="ARBA00022842"/>
    </source>
</evidence>
<dbReference type="Pfam" id="PF08282">
    <property type="entry name" value="Hydrolase_3"/>
    <property type="match status" value="1"/>
</dbReference>
<dbReference type="PIRSF" id="PIRSF006118">
    <property type="entry name" value="KDO8-P_Ptase"/>
    <property type="match status" value="1"/>
</dbReference>
<comment type="cofactor">
    <cofactor evidence="2 12 13">
        <name>Mg(2+)</name>
        <dbReference type="ChEBI" id="CHEBI:18420"/>
    </cofactor>
</comment>
<name>A0A1H9HGY3_9GAMM</name>
<comment type="subunit">
    <text evidence="4 12">Homotetramer.</text>
</comment>
<dbReference type="FunFam" id="3.40.50.1000:FF:000029">
    <property type="entry name" value="3-deoxy-D-manno-octulosonate 8-phosphate phosphatase KdsC"/>
    <property type="match status" value="1"/>
</dbReference>
<dbReference type="EMBL" id="FOGB01000005">
    <property type="protein sequence ID" value="SEQ61557.1"/>
    <property type="molecule type" value="Genomic_DNA"/>
</dbReference>
<evidence type="ECO:0000256" key="12">
    <source>
        <dbReference type="PIRNR" id="PIRNR006118"/>
    </source>
</evidence>
<dbReference type="STRING" id="355243.SAMN03080615_02138"/>
<dbReference type="InterPro" id="IPR050793">
    <property type="entry name" value="CMP-NeuNAc_synthase"/>
</dbReference>
<keyword evidence="9 12" id="KW-0460">Magnesium</keyword>
<dbReference type="InterPro" id="IPR036412">
    <property type="entry name" value="HAD-like_sf"/>
</dbReference>
<evidence type="ECO:0000256" key="8">
    <source>
        <dbReference type="ARBA" id="ARBA00022801"/>
    </source>
</evidence>
<evidence type="ECO:0000256" key="6">
    <source>
        <dbReference type="ARBA" id="ARBA00020092"/>
    </source>
</evidence>
<dbReference type="InterPro" id="IPR010023">
    <property type="entry name" value="KdsC_fam"/>
</dbReference>
<keyword evidence="10 12" id="KW-0448">Lipopolysaccharide biosynthesis</keyword>
<dbReference type="NCBIfam" id="TIGR01670">
    <property type="entry name" value="KdsC-phosphatas"/>
    <property type="match status" value="1"/>
</dbReference>
<protein>
    <recommendedName>
        <fullName evidence="6 12">3-deoxy-D-manno-octulosonate 8-phosphate phosphatase KdsC</fullName>
        <ecNumber evidence="5 12">3.1.3.45</ecNumber>
    </recommendedName>
    <alternativeName>
        <fullName evidence="11 12">KDO 8-P phosphatase</fullName>
    </alternativeName>
</protein>
<evidence type="ECO:0000256" key="3">
    <source>
        <dbReference type="ARBA" id="ARBA00005893"/>
    </source>
</evidence>
<organism evidence="14 15">
    <name type="scientific">Amphritea atlantica</name>
    <dbReference type="NCBI Taxonomy" id="355243"/>
    <lineage>
        <taxon>Bacteria</taxon>
        <taxon>Pseudomonadati</taxon>
        <taxon>Pseudomonadota</taxon>
        <taxon>Gammaproteobacteria</taxon>
        <taxon>Oceanospirillales</taxon>
        <taxon>Oceanospirillaceae</taxon>
        <taxon>Amphritea</taxon>
    </lineage>
</organism>
<keyword evidence="7 12" id="KW-0479">Metal-binding</keyword>
<evidence type="ECO:0000256" key="2">
    <source>
        <dbReference type="ARBA" id="ARBA00001946"/>
    </source>
</evidence>
<dbReference type="SFLD" id="SFLDG01138">
    <property type="entry name" value="C1.6.2:_Deoxy-d-mannose-octulo"/>
    <property type="match status" value="1"/>
</dbReference>
<dbReference type="PANTHER" id="PTHR21485">
    <property type="entry name" value="HAD SUPERFAMILY MEMBERS CMAS AND KDSC"/>
    <property type="match status" value="1"/>
</dbReference>
<dbReference type="GO" id="GO:0019143">
    <property type="term" value="F:3-deoxy-manno-octulosonate-8-phosphatase activity"/>
    <property type="evidence" value="ECO:0007669"/>
    <property type="project" value="UniProtKB-UniRule"/>
</dbReference>
<feature type="binding site" evidence="13">
    <location>
        <position position="123"/>
    </location>
    <ligand>
        <name>Mg(2+)</name>
        <dbReference type="ChEBI" id="CHEBI:18420"/>
    </ligand>
</feature>
<dbReference type="Gene3D" id="3.40.50.1000">
    <property type="entry name" value="HAD superfamily/HAD-like"/>
    <property type="match status" value="1"/>
</dbReference>
<accession>A0A1H9HGY3</accession>
<evidence type="ECO:0000256" key="13">
    <source>
        <dbReference type="PIRSR" id="PIRSR006118-2"/>
    </source>
</evidence>
<keyword evidence="15" id="KW-1185">Reference proteome</keyword>
<dbReference type="SUPFAM" id="SSF56784">
    <property type="entry name" value="HAD-like"/>
    <property type="match status" value="1"/>
</dbReference>
<dbReference type="CDD" id="cd01630">
    <property type="entry name" value="HAD_KDO-like"/>
    <property type="match status" value="1"/>
</dbReference>
<evidence type="ECO:0000256" key="5">
    <source>
        <dbReference type="ARBA" id="ARBA00013066"/>
    </source>
</evidence>
<evidence type="ECO:0000256" key="11">
    <source>
        <dbReference type="ARBA" id="ARBA00031051"/>
    </source>
</evidence>
<feature type="binding site" evidence="13">
    <location>
        <position position="32"/>
    </location>
    <ligand>
        <name>substrate</name>
    </ligand>
</feature>
<dbReference type="GO" id="GO:0046872">
    <property type="term" value="F:metal ion binding"/>
    <property type="evidence" value="ECO:0007669"/>
    <property type="project" value="UniProtKB-UniRule"/>
</dbReference>
<dbReference type="Proteomes" id="UP000198749">
    <property type="component" value="Unassembled WGS sequence"/>
</dbReference>
<dbReference type="AlphaFoldDB" id="A0A1H9HGY3"/>
<comment type="catalytic activity">
    <reaction evidence="1 12">
        <text>3-deoxy-alpha-D-manno-2-octulosonate-8-phosphate + H2O = 3-deoxy-alpha-D-manno-oct-2-ulosonate + phosphate</text>
        <dbReference type="Rhea" id="RHEA:11500"/>
        <dbReference type="ChEBI" id="CHEBI:15377"/>
        <dbReference type="ChEBI" id="CHEBI:43474"/>
        <dbReference type="ChEBI" id="CHEBI:85985"/>
        <dbReference type="ChEBI" id="CHEBI:85986"/>
        <dbReference type="EC" id="3.1.3.45"/>
    </reaction>
</comment>
<keyword evidence="8 12" id="KW-0378">Hydrolase</keyword>
<dbReference type="GO" id="GO:0008781">
    <property type="term" value="F:N-acylneuraminate cytidylyltransferase activity"/>
    <property type="evidence" value="ECO:0007669"/>
    <property type="project" value="TreeGrafter"/>
</dbReference>
<reference evidence="15" key="1">
    <citation type="submission" date="2016-10" db="EMBL/GenBank/DDBJ databases">
        <authorList>
            <person name="Varghese N."/>
            <person name="Submissions S."/>
        </authorList>
    </citation>
    <scope>NUCLEOTIDE SEQUENCE [LARGE SCALE GENOMIC DNA]</scope>
    <source>
        <strain evidence="15">DSM 18887</strain>
    </source>
</reference>
<evidence type="ECO:0000313" key="14">
    <source>
        <dbReference type="EMBL" id="SEQ61557.1"/>
    </source>
</evidence>
<dbReference type="GO" id="GO:0009103">
    <property type="term" value="P:lipopolysaccharide biosynthetic process"/>
    <property type="evidence" value="ECO:0007669"/>
    <property type="project" value="UniProtKB-UniRule"/>
</dbReference>
<dbReference type="EC" id="3.1.3.45" evidence="5 12"/>